<keyword evidence="2" id="KW-1185">Reference proteome</keyword>
<gene>
    <name evidence="1" type="ORF">PGIGA_G00157080</name>
</gene>
<sequence length="288" mass="32645">MCTLLGTFIFIMMFYPVSQLRNPVVNVNDPVLITCNRTCSGNVKWMLAKRPEILVSECKRGACVEGHGFENRTRLVQGELSLHLNAVMYNDKGWYICYCNNSEICKSHLEVVFPYPKNVCVGANVTIPCYANTDKCIPDDKIYVQWEKDGKLVVKLEKGKMSYGPGFEGHGFITASQYKNGDMSLTIPKVQQSDGGVYRCTHRHEEEGQPEAVNLNIIECEAVKQSTFPWWGSLLVVVAFVAGLCVSGLFNKYFNHFKNSEYCITFKHQKRLDNDTVDEENFMITNGE</sequence>
<proteinExistence type="predicted"/>
<reference evidence="1 2" key="1">
    <citation type="journal article" date="2022" name="bioRxiv">
        <title>An ancient truncated duplication of the anti-Mullerian hormone receptor type 2 gene is a potential conserved master sex determinant in the Pangasiidae catfish family.</title>
        <authorList>
            <person name="Wen M."/>
            <person name="Pan Q."/>
            <person name="Jouanno E."/>
            <person name="Montfort J."/>
            <person name="Zahm M."/>
            <person name="Cabau C."/>
            <person name="Klopp C."/>
            <person name="Iampietro C."/>
            <person name="Roques C."/>
            <person name="Bouchez O."/>
            <person name="Castinel A."/>
            <person name="Donnadieu C."/>
            <person name="Parrinello H."/>
            <person name="Poncet C."/>
            <person name="Belmonte E."/>
            <person name="Gautier V."/>
            <person name="Avarre J.-C."/>
            <person name="Dugue R."/>
            <person name="Gustiano R."/>
            <person name="Ha T.T.T."/>
            <person name="Campet M."/>
            <person name="Sriphairoj K."/>
            <person name="Ribolli J."/>
            <person name="de Almeida F.L."/>
            <person name="Desvignes T."/>
            <person name="Postlethwait J.H."/>
            <person name="Bucao C.F."/>
            <person name="Robinson-Rechavi M."/>
            <person name="Bobe J."/>
            <person name="Herpin A."/>
            <person name="Guiguen Y."/>
        </authorList>
    </citation>
    <scope>NUCLEOTIDE SEQUENCE [LARGE SCALE GENOMIC DNA]</scope>
    <source>
        <strain evidence="1">YG-Dec2019</strain>
    </source>
</reference>
<protein>
    <submittedName>
        <fullName evidence="1">Uncharacterized protein</fullName>
    </submittedName>
</protein>
<comment type="caution">
    <text evidence="1">The sequence shown here is derived from an EMBL/GenBank/DDBJ whole genome shotgun (WGS) entry which is preliminary data.</text>
</comment>
<evidence type="ECO:0000313" key="1">
    <source>
        <dbReference type="EMBL" id="MCI4393394.1"/>
    </source>
</evidence>
<name>A0ACC5XQL7_PANGG</name>
<dbReference type="Proteomes" id="UP000829447">
    <property type="component" value="Linkage Group LG25"/>
</dbReference>
<evidence type="ECO:0000313" key="2">
    <source>
        <dbReference type="Proteomes" id="UP000829447"/>
    </source>
</evidence>
<dbReference type="EMBL" id="CM040478">
    <property type="protein sequence ID" value="MCI4393394.1"/>
    <property type="molecule type" value="Genomic_DNA"/>
</dbReference>
<organism evidence="1 2">
    <name type="scientific">Pangasianodon gigas</name>
    <name type="common">Mekong giant catfish</name>
    <name type="synonym">Pangasius gigas</name>
    <dbReference type="NCBI Taxonomy" id="30993"/>
    <lineage>
        <taxon>Eukaryota</taxon>
        <taxon>Metazoa</taxon>
        <taxon>Chordata</taxon>
        <taxon>Craniata</taxon>
        <taxon>Vertebrata</taxon>
        <taxon>Euteleostomi</taxon>
        <taxon>Actinopterygii</taxon>
        <taxon>Neopterygii</taxon>
        <taxon>Teleostei</taxon>
        <taxon>Ostariophysi</taxon>
        <taxon>Siluriformes</taxon>
        <taxon>Pangasiidae</taxon>
        <taxon>Pangasianodon</taxon>
    </lineage>
</organism>
<accession>A0ACC5XQL7</accession>